<proteinExistence type="predicted"/>
<comment type="caution">
    <text evidence="1">The sequence shown here is derived from an EMBL/GenBank/DDBJ whole genome shotgun (WGS) entry which is preliminary data.</text>
</comment>
<sequence>MVFFVLNKHKVPPREIKSAGEASPAAGRVSPRSIKLLYHVSRSAPDNSLTTFPLHPVSLFIHPATSQFRRSHPLTISLIPIKIPHNNSSPAHIYEQTRRDLFDANVVTGHDQRFRALSTFAKKGL</sequence>
<accession>A0AA38IVV3</accession>
<dbReference type="EMBL" id="JALNTZ010000001">
    <property type="protein sequence ID" value="KAJ3664678.1"/>
    <property type="molecule type" value="Genomic_DNA"/>
</dbReference>
<keyword evidence="2" id="KW-1185">Reference proteome</keyword>
<protein>
    <submittedName>
        <fullName evidence="1">Uncharacterized protein</fullName>
    </submittedName>
</protein>
<reference evidence="1" key="1">
    <citation type="journal article" date="2023" name="G3 (Bethesda)">
        <title>Whole genome assemblies of Zophobas morio and Tenebrio molitor.</title>
        <authorList>
            <person name="Kaur S."/>
            <person name="Stinson S.A."/>
            <person name="diCenzo G.C."/>
        </authorList>
    </citation>
    <scope>NUCLEOTIDE SEQUENCE</scope>
    <source>
        <strain evidence="1">QUZm001</strain>
    </source>
</reference>
<dbReference type="Proteomes" id="UP001168821">
    <property type="component" value="Unassembled WGS sequence"/>
</dbReference>
<evidence type="ECO:0000313" key="2">
    <source>
        <dbReference type="Proteomes" id="UP001168821"/>
    </source>
</evidence>
<organism evidence="1 2">
    <name type="scientific">Zophobas morio</name>
    <dbReference type="NCBI Taxonomy" id="2755281"/>
    <lineage>
        <taxon>Eukaryota</taxon>
        <taxon>Metazoa</taxon>
        <taxon>Ecdysozoa</taxon>
        <taxon>Arthropoda</taxon>
        <taxon>Hexapoda</taxon>
        <taxon>Insecta</taxon>
        <taxon>Pterygota</taxon>
        <taxon>Neoptera</taxon>
        <taxon>Endopterygota</taxon>
        <taxon>Coleoptera</taxon>
        <taxon>Polyphaga</taxon>
        <taxon>Cucujiformia</taxon>
        <taxon>Tenebrionidae</taxon>
        <taxon>Zophobas</taxon>
    </lineage>
</organism>
<gene>
    <name evidence="1" type="ORF">Zmor_000228</name>
</gene>
<dbReference type="AlphaFoldDB" id="A0AA38IVV3"/>
<evidence type="ECO:0000313" key="1">
    <source>
        <dbReference type="EMBL" id="KAJ3664678.1"/>
    </source>
</evidence>
<name>A0AA38IVV3_9CUCU</name>